<dbReference type="SUPFAM" id="SSF53756">
    <property type="entry name" value="UDP-Glycosyltransferase/glycogen phosphorylase"/>
    <property type="match status" value="1"/>
</dbReference>
<accession>A0ABZ2C0J0</accession>
<dbReference type="Pfam" id="PF00534">
    <property type="entry name" value="Glycos_transf_1"/>
    <property type="match status" value="1"/>
</dbReference>
<geneLocation type="plasmid" evidence="4 5">
    <name>pROLI127</name>
</geneLocation>
<dbReference type="Proteomes" id="UP001318682">
    <property type="component" value="Plasmid pROLI127"/>
</dbReference>
<dbReference type="GO" id="GO:0102710">
    <property type="term" value="F:D-inositol-3-phosphate glycosyltransferase activity"/>
    <property type="evidence" value="ECO:0007669"/>
    <property type="project" value="UniProtKB-EC"/>
</dbReference>
<dbReference type="PANTHER" id="PTHR12526">
    <property type="entry name" value="GLYCOSYLTRANSFERASE"/>
    <property type="match status" value="1"/>
</dbReference>
<dbReference type="EC" id="2.4.1.250" evidence="4"/>
<evidence type="ECO:0000313" key="4">
    <source>
        <dbReference type="EMBL" id="WVX51463.1"/>
    </source>
</evidence>
<dbReference type="EMBL" id="CP143424">
    <property type="protein sequence ID" value="WVX51463.1"/>
    <property type="molecule type" value="Genomic_DNA"/>
</dbReference>
<evidence type="ECO:0000259" key="3">
    <source>
        <dbReference type="Pfam" id="PF00534"/>
    </source>
</evidence>
<keyword evidence="5" id="KW-1185">Reference proteome</keyword>
<dbReference type="InterPro" id="IPR001296">
    <property type="entry name" value="Glyco_trans_1"/>
</dbReference>
<organism evidence="4 5">
    <name type="scientific">Roseobacter fucihabitans</name>
    <dbReference type="NCBI Taxonomy" id="1537242"/>
    <lineage>
        <taxon>Bacteria</taxon>
        <taxon>Pseudomonadati</taxon>
        <taxon>Pseudomonadota</taxon>
        <taxon>Alphaproteobacteria</taxon>
        <taxon>Rhodobacterales</taxon>
        <taxon>Roseobacteraceae</taxon>
        <taxon>Roseobacter</taxon>
    </lineage>
</organism>
<evidence type="ECO:0000313" key="5">
    <source>
        <dbReference type="Proteomes" id="UP001318682"/>
    </source>
</evidence>
<proteinExistence type="predicted"/>
<keyword evidence="1 4" id="KW-0328">Glycosyltransferase</keyword>
<evidence type="ECO:0000256" key="2">
    <source>
        <dbReference type="ARBA" id="ARBA00022679"/>
    </source>
</evidence>
<name>A0ABZ2C0J0_9RHOB</name>
<sequence length="440" mass="48657">MSQSSSAIFPHLSSKPKVLVIAEAANPEWVSVPLVGWSLANALREVADVHLVTQIRNRDAILRTGLIEGKDFTAINSEAVTRPMYQLGQILSMGKGKGWTMRTAIAAIAYPYFERLVWQKFGAAIKAGDYDIVHRITPLSPTMNSPIARRVTAAGVPFMMGPLNGGVPWPKGFDSERRREREWLSYVRGAYKLMPGRNNTLKAASAILTGSHYTASEIPIQYKEKCFYLPENAIDPTRFNLIAKQDLEGPLHACFIGRLVPYKGPDMLLEAAAGLIQSGKLTLDIIGDGPMIQTLRDQIVKLSLQKSVTLHGWQGHEEVQSIAVQSNLLTFPSIREFGGGVVLEAMALGVVPVIVDYAGPGELVDDEVGYKIPIGSRAQIIAAYRSCLEDIVTDPSALPRLSQNGQERVRNRFTWAAKARQIRQVYNWLMNETKNKPDFF</sequence>
<reference evidence="4 5" key="2">
    <citation type="submission" date="2024-01" db="EMBL/GenBank/DDBJ databases">
        <title>Roseobacter fucihabitans sp. nov., isolated from the brown alga Fucus spiralis.</title>
        <authorList>
            <person name="Hahnke S."/>
            <person name="Berger M."/>
            <person name="Schlingloff A."/>
            <person name="Athale I."/>
            <person name="Neumann-Schaal M."/>
            <person name="Adenaya A."/>
            <person name="Poehlein A."/>
            <person name="Daniel R."/>
            <person name="Pertersen J."/>
            <person name="Brinkhoff T."/>
        </authorList>
    </citation>
    <scope>NUCLEOTIDE SEQUENCE [LARGE SCALE GENOMIC DNA]</scope>
    <source>
        <strain evidence="4 5">B14</strain>
        <plasmid evidence="4 5">pROLI127</plasmid>
    </source>
</reference>
<protein>
    <submittedName>
        <fullName evidence="4">D-inositol-3-phosphate glycosyltransferase</fullName>
        <ecNumber evidence="4">2.4.1.250</ecNumber>
    </submittedName>
</protein>
<gene>
    <name evidence="4" type="primary">mshA_10</name>
    <name evidence="4" type="ORF">ROLI_045650</name>
</gene>
<feature type="domain" description="Glycosyl transferase family 1" evidence="3">
    <location>
        <begin position="248"/>
        <end position="406"/>
    </location>
</feature>
<dbReference type="CDD" id="cd03801">
    <property type="entry name" value="GT4_PimA-like"/>
    <property type="match status" value="1"/>
</dbReference>
<dbReference type="Gene3D" id="3.40.50.2000">
    <property type="entry name" value="Glycogen Phosphorylase B"/>
    <property type="match status" value="2"/>
</dbReference>
<keyword evidence="2 4" id="KW-0808">Transferase</keyword>
<evidence type="ECO:0000256" key="1">
    <source>
        <dbReference type="ARBA" id="ARBA00022676"/>
    </source>
</evidence>
<reference evidence="4 5" key="1">
    <citation type="submission" date="2015-07" db="EMBL/GenBank/DDBJ databases">
        <authorList>
            <person name="Voget S."/>
            <person name="Dogs M."/>
            <person name="Brinkhoff T.H."/>
            <person name="Daniel R."/>
        </authorList>
    </citation>
    <scope>NUCLEOTIDE SEQUENCE [LARGE SCALE GENOMIC DNA]</scope>
    <source>
        <strain evidence="4 5">B14</strain>
        <plasmid evidence="4 5">pROLI127</plasmid>
    </source>
</reference>
<dbReference type="RefSeq" id="WP_187431986.1">
    <property type="nucleotide sequence ID" value="NZ_CP143424.1"/>
</dbReference>
<dbReference type="PANTHER" id="PTHR12526:SF510">
    <property type="entry name" value="D-INOSITOL 3-PHOSPHATE GLYCOSYLTRANSFERASE"/>
    <property type="match status" value="1"/>
</dbReference>
<keyword evidence="4" id="KW-0614">Plasmid</keyword>